<reference evidence="3" key="2">
    <citation type="submission" date="2020-09" db="EMBL/GenBank/DDBJ databases">
        <authorList>
            <person name="Sun Q."/>
            <person name="Ohkuma M."/>
        </authorList>
    </citation>
    <scope>NUCLEOTIDE SEQUENCE</scope>
    <source>
        <strain evidence="3">JCM 10088</strain>
    </source>
</reference>
<comment type="caution">
    <text evidence="3">The sequence shown here is derived from an EMBL/GenBank/DDBJ whole genome shotgun (WGS) entry which is preliminary data.</text>
</comment>
<dbReference type="Pfam" id="PF01871">
    <property type="entry name" value="AMMECR1"/>
    <property type="match status" value="1"/>
</dbReference>
<dbReference type="NCBIfam" id="TIGR04335">
    <property type="entry name" value="AmmeMemoSam_A"/>
    <property type="match status" value="1"/>
</dbReference>
<dbReference type="PANTHER" id="PTHR13016:SF0">
    <property type="entry name" value="AMME SYNDROME CANDIDATE GENE 1 PROTEIN"/>
    <property type="match status" value="1"/>
</dbReference>
<keyword evidence="4" id="KW-1185">Reference proteome</keyword>
<name>A0A830GT02_9CREN</name>
<gene>
    <name evidence="3" type="ORF">GCM10007981_05700</name>
</gene>
<dbReference type="InterPro" id="IPR027485">
    <property type="entry name" value="AMMECR1_N"/>
</dbReference>
<sequence length="209" mass="23707">MDEGKYLVRLARLAVEEFIKTRKVIEVPSDVPQRLLQDNYGVFTTIDSFIDGERELRGCIGYPRGKVNTAKATIDSALAAAFDDPRFTPLRQEELNGVTFEVSVLSPLERIDVHPRDLPSHIEVGRHGLVIQHGFSGGLLLPQVPVEYCWDSMTFLNEACVKASMPPDCWIEDGVEIYLYEAQIFRETIPRGDVEERDLIRELRRCGSK</sequence>
<proteinExistence type="inferred from homology"/>
<dbReference type="InterPro" id="IPR023473">
    <property type="entry name" value="AMMECR1"/>
</dbReference>
<dbReference type="HAMAP" id="MF_00645">
    <property type="entry name" value="AMMECR1"/>
    <property type="match status" value="1"/>
</dbReference>
<dbReference type="Proteomes" id="UP000610960">
    <property type="component" value="Unassembled WGS sequence"/>
</dbReference>
<reference evidence="3" key="1">
    <citation type="journal article" date="2014" name="Int. J. Syst. Evol. Microbiol.">
        <title>Complete genome sequence of Corynebacterium casei LMG S-19264T (=DSM 44701T), isolated from a smear-ripened cheese.</title>
        <authorList>
            <consortium name="US DOE Joint Genome Institute (JGI-PGF)"/>
            <person name="Walter F."/>
            <person name="Albersmeier A."/>
            <person name="Kalinowski J."/>
            <person name="Ruckert C."/>
        </authorList>
    </citation>
    <scope>NUCLEOTIDE SEQUENCE</scope>
    <source>
        <strain evidence="3">JCM 10088</strain>
    </source>
</reference>
<evidence type="ECO:0000259" key="2">
    <source>
        <dbReference type="PROSITE" id="PS51112"/>
    </source>
</evidence>
<dbReference type="SUPFAM" id="SSF143447">
    <property type="entry name" value="AMMECR1-like"/>
    <property type="match status" value="1"/>
</dbReference>
<dbReference type="PROSITE" id="PS51112">
    <property type="entry name" value="AMMECR1"/>
    <property type="match status" value="1"/>
</dbReference>
<dbReference type="Gene3D" id="3.30.1490.150">
    <property type="entry name" value="Hypothetical protein ph0010, domain 2"/>
    <property type="match status" value="1"/>
</dbReference>
<evidence type="ECO:0000313" key="4">
    <source>
        <dbReference type="Proteomes" id="UP000610960"/>
    </source>
</evidence>
<evidence type="ECO:0000313" key="3">
    <source>
        <dbReference type="EMBL" id="GGP19950.1"/>
    </source>
</evidence>
<dbReference type="Gene3D" id="3.30.700.20">
    <property type="entry name" value="Hypothetical protein ph0010, domain 1"/>
    <property type="match status" value="1"/>
</dbReference>
<organism evidence="3 4">
    <name type="scientific">Thermocladium modestius</name>
    <dbReference type="NCBI Taxonomy" id="62609"/>
    <lineage>
        <taxon>Archaea</taxon>
        <taxon>Thermoproteota</taxon>
        <taxon>Thermoprotei</taxon>
        <taxon>Thermoproteales</taxon>
        <taxon>Thermoproteaceae</taxon>
        <taxon>Thermocladium</taxon>
    </lineage>
</organism>
<protein>
    <recommendedName>
        <fullName evidence="1">Protein GCM10007981_05700</fullName>
    </recommendedName>
</protein>
<dbReference type="InterPro" id="IPR036071">
    <property type="entry name" value="AMMECR1_dom_sf"/>
</dbReference>
<evidence type="ECO:0000256" key="1">
    <source>
        <dbReference type="HAMAP-Rule" id="MF_00645"/>
    </source>
</evidence>
<dbReference type="InterPro" id="IPR027623">
    <property type="entry name" value="AmmeMemoSam_A"/>
</dbReference>
<accession>A0A830GT02</accession>
<dbReference type="PANTHER" id="PTHR13016">
    <property type="entry name" value="AMMECR1 HOMOLOG"/>
    <property type="match status" value="1"/>
</dbReference>
<dbReference type="InterPro" id="IPR002733">
    <property type="entry name" value="AMMECR1_domain"/>
</dbReference>
<dbReference type="EMBL" id="BMNL01000001">
    <property type="protein sequence ID" value="GGP19950.1"/>
    <property type="molecule type" value="Genomic_DNA"/>
</dbReference>
<feature type="domain" description="AMMECR1" evidence="2">
    <location>
        <begin position="2"/>
        <end position="196"/>
    </location>
</feature>
<dbReference type="NCBIfam" id="TIGR00296">
    <property type="entry name" value="TIGR00296 family protein"/>
    <property type="match status" value="1"/>
</dbReference>
<dbReference type="AlphaFoldDB" id="A0A830GT02"/>
<dbReference type="InterPro" id="IPR023472">
    <property type="entry name" value="Uncharacterised_MJ0810"/>
</dbReference>